<protein>
    <submittedName>
        <fullName evidence="2">Uncharacterized protein</fullName>
    </submittedName>
</protein>
<reference evidence="2 3" key="1">
    <citation type="submission" date="2017-04" db="EMBL/GenBank/DDBJ databases">
        <title>Complete genome sequence of the Campylobacter cuniculorum type strain LMG24588.</title>
        <authorList>
            <person name="Miller W.G."/>
            <person name="Yee E."/>
            <person name="Revez J."/>
            <person name="Bono J.L."/>
            <person name="Rossi M."/>
        </authorList>
    </citation>
    <scope>NUCLEOTIDE SEQUENCE [LARGE SCALE GENOMIC DNA]</scope>
    <source>
        <strain evidence="2 3">LMG 24588</strain>
    </source>
</reference>
<keyword evidence="1" id="KW-0472">Membrane</keyword>
<dbReference type="AlphaFoldDB" id="A0A1W6BYI4"/>
<evidence type="ECO:0000313" key="3">
    <source>
        <dbReference type="Proteomes" id="UP000192902"/>
    </source>
</evidence>
<name>A0A1W6BYI4_9BACT</name>
<organism evidence="2 3">
    <name type="scientific">Campylobacter cuniculorum DSM 23162 = LMG 24588</name>
    <dbReference type="NCBI Taxonomy" id="1121267"/>
    <lineage>
        <taxon>Bacteria</taxon>
        <taxon>Pseudomonadati</taxon>
        <taxon>Campylobacterota</taxon>
        <taxon>Epsilonproteobacteria</taxon>
        <taxon>Campylobacterales</taxon>
        <taxon>Campylobacteraceae</taxon>
        <taxon>Campylobacter</taxon>
    </lineage>
</organism>
<dbReference type="KEGG" id="ccun:CCUN_1561"/>
<evidence type="ECO:0000256" key="1">
    <source>
        <dbReference type="SAM" id="Phobius"/>
    </source>
</evidence>
<dbReference type="RefSeq" id="WP_027305940.1">
    <property type="nucleotide sequence ID" value="NZ_CP020867.1"/>
</dbReference>
<dbReference type="eggNOG" id="ENOG5031ANH">
    <property type="taxonomic scope" value="Bacteria"/>
</dbReference>
<keyword evidence="1" id="KW-0812">Transmembrane</keyword>
<accession>A0A1W6BYI4</accession>
<dbReference type="EMBL" id="CP020867">
    <property type="protein sequence ID" value="ARJ57144.1"/>
    <property type="molecule type" value="Genomic_DNA"/>
</dbReference>
<gene>
    <name evidence="2" type="ORF">CCUN_1561</name>
</gene>
<proteinExistence type="predicted"/>
<dbReference type="OrthoDB" id="5356434at2"/>
<sequence length="80" mass="9198">MITTTCIAELTKKTKIKGLTPKSWFIIIIAGFISWFILFFYSLAVVVILYAIFSVLEFLDEDIYEIIGSKFKISANKFYA</sequence>
<keyword evidence="1" id="KW-1133">Transmembrane helix</keyword>
<dbReference type="STRING" id="1121267.CCUN_1561"/>
<dbReference type="Proteomes" id="UP000192902">
    <property type="component" value="Chromosome"/>
</dbReference>
<evidence type="ECO:0000313" key="2">
    <source>
        <dbReference type="EMBL" id="ARJ57144.1"/>
    </source>
</evidence>
<feature type="transmembrane region" description="Helical" evidence="1">
    <location>
        <begin position="24"/>
        <end position="53"/>
    </location>
</feature>